<reference evidence="1 2" key="1">
    <citation type="submission" date="2018-09" db="EMBL/GenBank/DDBJ databases">
        <title>Isolation, diversity and antifungal activity of actinobacteria from wheat.</title>
        <authorList>
            <person name="Han C."/>
        </authorList>
    </citation>
    <scope>NUCLEOTIDE SEQUENCE [LARGE SCALE GENOMIC DNA]</scope>
    <source>
        <strain evidence="1 2">NEAU-YY265</strain>
    </source>
</reference>
<dbReference type="AlphaFoldDB" id="A0A418KP41"/>
<proteinExistence type="predicted"/>
<keyword evidence="2" id="KW-1185">Reference proteome</keyword>
<dbReference type="InterPro" id="IPR029046">
    <property type="entry name" value="LolA/LolB/LppX"/>
</dbReference>
<name>A0A418KP41_9ACTN</name>
<protein>
    <submittedName>
        <fullName evidence="1">Uncharacterized protein</fullName>
    </submittedName>
</protein>
<comment type="caution">
    <text evidence="1">The sequence shown here is derived from an EMBL/GenBank/DDBJ whole genome shotgun (WGS) entry which is preliminary data.</text>
</comment>
<sequence>MAGSPEAVIARVQGAAPRASAAGSARLSYGLHRGAPTLEEWDLLGEGVADFAARMTQVTQLLIPGYMPENMPSVPEAFARPRELLYDGATELMRSGDSWFAVTDEDRDGPRSHQDPLWPLDALFGAGDDVVEAGTDTIRGVATTRHRLTVDLVAADEALHTGIGVPEGPFRRLRQVPAEVWLDDAGLARRIAIQNTAGNREVWKVVEFWDFGVAAAITAPDAGQITTADPIDLQRILMEDG</sequence>
<dbReference type="EMBL" id="QUAL01000154">
    <property type="protein sequence ID" value="RIQ21059.1"/>
    <property type="molecule type" value="Genomic_DNA"/>
</dbReference>
<dbReference type="RefSeq" id="WP_119660854.1">
    <property type="nucleotide sequence ID" value="NZ_QUAL01000154.1"/>
</dbReference>
<accession>A0A418KP41</accession>
<dbReference type="Gene3D" id="2.50.20.20">
    <property type="match status" value="1"/>
</dbReference>
<dbReference type="OrthoDB" id="3369896at2"/>
<dbReference type="Proteomes" id="UP000284057">
    <property type="component" value="Unassembled WGS sequence"/>
</dbReference>
<organism evidence="1 2">
    <name type="scientific">Jiangella rhizosphaerae</name>
    <dbReference type="NCBI Taxonomy" id="2293569"/>
    <lineage>
        <taxon>Bacteria</taxon>
        <taxon>Bacillati</taxon>
        <taxon>Actinomycetota</taxon>
        <taxon>Actinomycetes</taxon>
        <taxon>Jiangellales</taxon>
        <taxon>Jiangellaceae</taxon>
        <taxon>Jiangella</taxon>
    </lineage>
</organism>
<dbReference type="SUPFAM" id="SSF89392">
    <property type="entry name" value="Prokaryotic lipoproteins and lipoprotein localization factors"/>
    <property type="match status" value="1"/>
</dbReference>
<evidence type="ECO:0000313" key="1">
    <source>
        <dbReference type="EMBL" id="RIQ21059.1"/>
    </source>
</evidence>
<evidence type="ECO:0000313" key="2">
    <source>
        <dbReference type="Proteomes" id="UP000284057"/>
    </source>
</evidence>
<gene>
    <name evidence="1" type="ORF">DY240_16020</name>
</gene>